<reference evidence="3" key="2">
    <citation type="submission" date="2025-08" db="UniProtKB">
        <authorList>
            <consortium name="Ensembl"/>
        </authorList>
    </citation>
    <scope>IDENTIFICATION</scope>
    <source>
        <strain evidence="3">Brown Norway</strain>
    </source>
</reference>
<sequence length="233" mass="25947">EAFNHNWRKGFRKYSQLLKASPSQIPGQRAAPTKTLQAPGKGHGHLGWSPDKGSTAPETVGDVTIGVQAAASRVDHSSWRSDLRLKLDRRLSDSSRRDWWPTVAQSKASDRSLRRRRRSNPAQSRLWSPTAPASDGALRLRDHPQCSVCQVPHKCSEVMETAVIGMVVVLFVITMAITCILCYFSYDSHNQDAESGPRRSFTVATFHQEASLFTGPALQSRPLPRAQNFWTVV</sequence>
<keyword evidence="2" id="KW-0812">Transmembrane</keyword>
<proteinExistence type="predicted"/>
<dbReference type="InterPro" id="IPR054161">
    <property type="entry name" value="SPAR"/>
</dbReference>
<evidence type="ECO:0000256" key="2">
    <source>
        <dbReference type="SAM" id="Phobius"/>
    </source>
</evidence>
<evidence type="ECO:0000313" key="4">
    <source>
        <dbReference type="Proteomes" id="UP000002494"/>
    </source>
</evidence>
<feature type="transmembrane region" description="Helical" evidence="2">
    <location>
        <begin position="162"/>
        <end position="184"/>
    </location>
</feature>
<evidence type="ECO:0000313" key="5">
    <source>
        <dbReference type="RGD" id="150343015"/>
    </source>
</evidence>
<organism evidence="3 4">
    <name type="scientific">Rattus norvegicus</name>
    <name type="common">Rat</name>
    <dbReference type="NCBI Taxonomy" id="10116"/>
    <lineage>
        <taxon>Eukaryota</taxon>
        <taxon>Metazoa</taxon>
        <taxon>Chordata</taxon>
        <taxon>Craniata</taxon>
        <taxon>Vertebrata</taxon>
        <taxon>Euteleostomi</taxon>
        <taxon>Mammalia</taxon>
        <taxon>Eutheria</taxon>
        <taxon>Euarchontoglires</taxon>
        <taxon>Glires</taxon>
        <taxon>Rodentia</taxon>
        <taxon>Myomorpha</taxon>
        <taxon>Muroidea</taxon>
        <taxon>Muridae</taxon>
        <taxon>Murinae</taxon>
        <taxon>Rattus</taxon>
    </lineage>
</organism>
<gene>
    <name evidence="5" type="primary">ENSRNOG00000070391</name>
    <name evidence="3" type="synonym">Spaar</name>
</gene>
<protein>
    <submittedName>
        <fullName evidence="3">Small regulatory polypeptide of amino acid response</fullName>
    </submittedName>
</protein>
<keyword evidence="2" id="KW-0472">Membrane</keyword>
<dbReference type="Pfam" id="PF22004">
    <property type="entry name" value="SPAR"/>
    <property type="match status" value="1"/>
</dbReference>
<feature type="region of interest" description="Disordered" evidence="1">
    <location>
        <begin position="21"/>
        <end position="59"/>
    </location>
</feature>
<name>A0A8I6AS13_RAT</name>
<evidence type="ECO:0000313" key="3">
    <source>
        <dbReference type="Ensembl" id="ENSRNOP00000097095.2"/>
    </source>
</evidence>
<keyword evidence="4" id="KW-1185">Reference proteome</keyword>
<dbReference type="Proteomes" id="UP000002494">
    <property type="component" value="Chromosome 5"/>
</dbReference>
<reference evidence="3" key="3">
    <citation type="submission" date="2025-09" db="UniProtKB">
        <authorList>
            <consortium name="Ensembl"/>
        </authorList>
    </citation>
    <scope>IDENTIFICATION</scope>
    <source>
        <strain evidence="3">Brown Norway</strain>
    </source>
</reference>
<dbReference type="RGD" id="150343015">
    <property type="gene designation" value="ENSRNOG00000070391"/>
</dbReference>
<dbReference type="GeneTree" id="ENSGT00850000133592"/>
<dbReference type="Ensembl" id="ENSRNOT00000117605.2">
    <property type="protein sequence ID" value="ENSRNOP00000097095.2"/>
    <property type="gene ID" value="ENSRNOG00000070391.2"/>
</dbReference>
<dbReference type="AlphaFoldDB" id="A0A8I6AS13"/>
<feature type="region of interest" description="Disordered" evidence="1">
    <location>
        <begin position="103"/>
        <end position="137"/>
    </location>
</feature>
<dbReference type="OrthoDB" id="9832609at2759"/>
<reference evidence="3" key="1">
    <citation type="submission" date="2024-01" db="EMBL/GenBank/DDBJ databases">
        <title>GRCr8: a new rat reference genome assembly contstructed from accurate long reads and long range scaffolding.</title>
        <authorList>
            <person name="Doris P.A."/>
            <person name="Kalbfleisch T."/>
            <person name="Li K."/>
            <person name="Howe K."/>
            <person name="Wood J."/>
        </authorList>
    </citation>
    <scope>NUCLEOTIDE SEQUENCE [LARGE SCALE GENOMIC DNA]</scope>
    <source>
        <strain evidence="3">Brown Norway</strain>
    </source>
</reference>
<keyword evidence="2" id="KW-1133">Transmembrane helix</keyword>
<evidence type="ECO:0000256" key="1">
    <source>
        <dbReference type="SAM" id="MobiDB-lite"/>
    </source>
</evidence>
<accession>A0A8I6AS13</accession>
<dbReference type="AGR" id="RGD:150343015"/>